<dbReference type="PANTHER" id="PTHR43609:SF1">
    <property type="entry name" value="ACETYL-COA HYDROLASE"/>
    <property type="match status" value="1"/>
</dbReference>
<protein>
    <submittedName>
        <fullName evidence="4">Succinate CoA transferase</fullName>
    </submittedName>
</protein>
<dbReference type="InterPro" id="IPR046433">
    <property type="entry name" value="ActCoA_hydro"/>
</dbReference>
<evidence type="ECO:0000313" key="4">
    <source>
        <dbReference type="EMBL" id="ULN51990.1"/>
    </source>
</evidence>
<dbReference type="Pfam" id="PF13336">
    <property type="entry name" value="AcetylCoA_hyd_C"/>
    <property type="match status" value="1"/>
</dbReference>
<organism evidence="4 5">
    <name type="scientific">Mycolicibacillus parakoreensis</name>
    <dbReference type="NCBI Taxonomy" id="1069221"/>
    <lineage>
        <taxon>Bacteria</taxon>
        <taxon>Bacillati</taxon>
        <taxon>Actinomycetota</taxon>
        <taxon>Actinomycetes</taxon>
        <taxon>Mycobacteriales</taxon>
        <taxon>Mycobacteriaceae</taxon>
        <taxon>Mycolicibacillus</taxon>
    </lineage>
</organism>
<dbReference type="SUPFAM" id="SSF100950">
    <property type="entry name" value="NagB/RpiA/CoA transferase-like"/>
    <property type="match status" value="2"/>
</dbReference>
<keyword evidence="4" id="KW-0808">Transferase</keyword>
<dbReference type="InterPro" id="IPR038460">
    <property type="entry name" value="AcetylCoA_hyd_C_sf"/>
</dbReference>
<feature type="domain" description="Acetyl-CoA hydrolase/transferase N-terminal" evidence="2">
    <location>
        <begin position="14"/>
        <end position="179"/>
    </location>
</feature>
<proteinExistence type="inferred from homology"/>
<gene>
    <name evidence="4" type="ORF">MIU77_14085</name>
</gene>
<evidence type="ECO:0000256" key="1">
    <source>
        <dbReference type="ARBA" id="ARBA00009632"/>
    </source>
</evidence>
<evidence type="ECO:0000313" key="5">
    <source>
        <dbReference type="Proteomes" id="UP001055200"/>
    </source>
</evidence>
<reference evidence="4" key="1">
    <citation type="submission" date="2022-08" db="EMBL/GenBank/DDBJ databases">
        <title>Complete genome sequence of 14 non-tuberculosis mycobacteria type-strains.</title>
        <authorList>
            <person name="Igarashi Y."/>
            <person name="Osugi A."/>
            <person name="Mitarai S."/>
        </authorList>
    </citation>
    <scope>NUCLEOTIDE SEQUENCE</scope>
    <source>
        <strain evidence="4">DSM 45575</strain>
    </source>
</reference>
<accession>A0ABY3U071</accession>
<dbReference type="InterPro" id="IPR026888">
    <property type="entry name" value="AcetylCoA_hyd_C"/>
</dbReference>
<dbReference type="InterPro" id="IPR037171">
    <property type="entry name" value="NagB/RpiA_transferase-like"/>
</dbReference>
<sequence>MTSRIADPVLAARVCTAEEAAAMIVDGERVAMSGFTGAGHPKAVPAALARRAAAGAGPHIELWTGAGTVAAVDGALAAAGALTRRLPYQSDPTLRASINAGEVDYLDLHIGQVAPLARRGFLGPVDSAVIEAAAITADGALVPTTSVGNSQTWLDLADRVIVEVNSWHAPNLQGLHDIATDTAAPIPIRRAGDRIGAPVLSCPREKVVAVVPTDAPEGNDAFTAPDAVSHRIAGHLLDFLHTEVAAGRLPTALRPLQSGVGNVANAVLSALADSGFADLSAYTEVISDGMLALLDSGRMRVASATALALSEAGMRRFRAGDFRDRIVLRPAEISNHPEVVRRLGVIAVNSMIEADLYGNVNSSHIVGSEIMNGIGGSGDFARNGYLSVFITPSVAKAGAVSTIVPMACHVDHPGQDVDVIVTEQGLADLRGLAPRRRATLIIACCAHPDYRAALTDYYHRALRDGPARHTPHLLGEALSWHARYLATGSMRALTQ</sequence>
<feature type="domain" description="Acetyl-CoA hydrolase/transferase C-terminal" evidence="3">
    <location>
        <begin position="321"/>
        <end position="457"/>
    </location>
</feature>
<dbReference type="NCBIfam" id="TIGR03458">
    <property type="entry name" value="YgfH_subfam"/>
    <property type="match status" value="1"/>
</dbReference>
<dbReference type="Gene3D" id="3.40.1080.20">
    <property type="entry name" value="Acetyl-CoA hydrolase/transferase C-terminal domain"/>
    <property type="match status" value="1"/>
</dbReference>
<dbReference type="RefSeq" id="WP_240170270.1">
    <property type="nucleotide sequence ID" value="NZ_CP092365.1"/>
</dbReference>
<evidence type="ECO:0000259" key="2">
    <source>
        <dbReference type="Pfam" id="PF02550"/>
    </source>
</evidence>
<dbReference type="Gene3D" id="3.30.750.70">
    <property type="entry name" value="4-hydroxybutyrate coenzyme like domains"/>
    <property type="match status" value="1"/>
</dbReference>
<dbReference type="EMBL" id="CP092365">
    <property type="protein sequence ID" value="ULN51990.1"/>
    <property type="molecule type" value="Genomic_DNA"/>
</dbReference>
<dbReference type="GO" id="GO:0016740">
    <property type="term" value="F:transferase activity"/>
    <property type="evidence" value="ECO:0007669"/>
    <property type="project" value="UniProtKB-KW"/>
</dbReference>
<dbReference type="InterPro" id="IPR017821">
    <property type="entry name" value="Succinate_CoA_transferase"/>
</dbReference>
<name>A0ABY3U071_9MYCO</name>
<dbReference type="PANTHER" id="PTHR43609">
    <property type="entry name" value="ACETYL-COA HYDROLASE"/>
    <property type="match status" value="1"/>
</dbReference>
<dbReference type="Gene3D" id="3.40.1080.10">
    <property type="entry name" value="Glutaconate Coenzyme A-transferase"/>
    <property type="match status" value="1"/>
</dbReference>
<dbReference type="InterPro" id="IPR003702">
    <property type="entry name" value="ActCoA_hydro_N"/>
</dbReference>
<dbReference type="Proteomes" id="UP001055200">
    <property type="component" value="Chromosome"/>
</dbReference>
<comment type="similarity">
    <text evidence="1">Belongs to the acetyl-CoA hydrolase/transferase family.</text>
</comment>
<evidence type="ECO:0000259" key="3">
    <source>
        <dbReference type="Pfam" id="PF13336"/>
    </source>
</evidence>
<dbReference type="Pfam" id="PF02550">
    <property type="entry name" value="AcetylCoA_hydro"/>
    <property type="match status" value="1"/>
</dbReference>
<keyword evidence="5" id="KW-1185">Reference proteome</keyword>